<dbReference type="Proteomes" id="UP000317863">
    <property type="component" value="Unassembled WGS sequence"/>
</dbReference>
<dbReference type="GO" id="GO:0006779">
    <property type="term" value="P:porphyrin-containing compound biosynthetic process"/>
    <property type="evidence" value="ECO:0007669"/>
    <property type="project" value="InterPro"/>
</dbReference>
<keyword evidence="3" id="KW-1185">Reference proteome</keyword>
<dbReference type="InterPro" id="IPR038071">
    <property type="entry name" value="UROD/MetE-like_sf"/>
</dbReference>
<dbReference type="Pfam" id="PF01208">
    <property type="entry name" value="URO-D"/>
    <property type="match status" value="1"/>
</dbReference>
<dbReference type="EMBL" id="SGJB01000006">
    <property type="protein sequence ID" value="TQQ84924.1"/>
    <property type="molecule type" value="Genomic_DNA"/>
</dbReference>
<dbReference type="InterPro" id="IPR000257">
    <property type="entry name" value="Uroporphyrinogen_deCOase"/>
</dbReference>
<dbReference type="InterPro" id="IPR052024">
    <property type="entry name" value="Methanogen_methyltrans"/>
</dbReference>
<dbReference type="GO" id="GO:0004853">
    <property type="term" value="F:uroporphyrinogen decarboxylase activity"/>
    <property type="evidence" value="ECO:0007669"/>
    <property type="project" value="InterPro"/>
</dbReference>
<dbReference type="OrthoDB" id="8452307at2"/>
<protein>
    <recommendedName>
        <fullName evidence="1">Uroporphyrinogen decarboxylase (URO-D) domain-containing protein</fullName>
    </recommendedName>
</protein>
<dbReference type="SUPFAM" id="SSF51726">
    <property type="entry name" value="UROD/MetE-like"/>
    <property type="match status" value="1"/>
</dbReference>
<dbReference type="Gene3D" id="3.20.20.210">
    <property type="match status" value="1"/>
</dbReference>
<evidence type="ECO:0000313" key="2">
    <source>
        <dbReference type="EMBL" id="TQQ84924.1"/>
    </source>
</evidence>
<dbReference type="AlphaFoldDB" id="A0A544QW59"/>
<evidence type="ECO:0000313" key="3">
    <source>
        <dbReference type="Proteomes" id="UP000317863"/>
    </source>
</evidence>
<accession>A0A544QW59</accession>
<sequence>MKKLLEEIKNSKKRFIYPQMGGMGLMLTNYTMYEVYKDSDKQLEIAKLIEEKFPTDFTYTVDFGTIFQDAIGLEMKKPERDFPSTIENRIKSIEDIEEIKNIDVRKDGLFPIYLESINKIRSCIDKPHMVAVVGPLTLSGELSGLEYILRSSIRNKEFFNEIIKYTSEIIKEFCLAAIENGADVVQISEPVMSIMRPSIYQNTVQKYLKDIINEINKKAVSSLHVCGDTRKYMNMMVESGAEILSLDQIMDMEWVIKNVPDDVFVAGNLDPVEVMENGNYESVYKEAANLMKIMKGHKNYMMSFGCDCPLDTPIDNMLAVIDAVNEL</sequence>
<organism evidence="2 3">
    <name type="scientific">Peptacetobacter hominis</name>
    <dbReference type="NCBI Taxonomy" id="2743610"/>
    <lineage>
        <taxon>Bacteria</taxon>
        <taxon>Bacillati</taxon>
        <taxon>Bacillota</taxon>
        <taxon>Clostridia</taxon>
        <taxon>Peptostreptococcales</taxon>
        <taxon>Peptostreptococcaceae</taxon>
        <taxon>Peptacetobacter</taxon>
    </lineage>
</organism>
<dbReference type="PANTHER" id="PTHR47099:SF1">
    <property type="entry name" value="METHYLCOBAMIDE:COM METHYLTRANSFERASE MTBA"/>
    <property type="match status" value="1"/>
</dbReference>
<gene>
    <name evidence="2" type="ORF">EXD82_04680</name>
</gene>
<reference evidence="2 3" key="1">
    <citation type="submission" date="2019-02" db="EMBL/GenBank/DDBJ databases">
        <title>Peptostreptococcaceae bacterium ZHW00191 nov., a new bacterium isolated from the human gut.</title>
        <authorList>
            <person name="Zhou H.-W."/>
            <person name="Chen X.-J."/>
        </authorList>
    </citation>
    <scope>NUCLEOTIDE SEQUENCE [LARGE SCALE GENOMIC DNA]</scope>
    <source>
        <strain evidence="2 3">ZHW00191</strain>
    </source>
</reference>
<dbReference type="RefSeq" id="WP_142535754.1">
    <property type="nucleotide sequence ID" value="NZ_SGJB01000006.1"/>
</dbReference>
<feature type="domain" description="Uroporphyrinogen decarboxylase (URO-D)" evidence="1">
    <location>
        <begin position="28"/>
        <end position="326"/>
    </location>
</feature>
<name>A0A544QW59_9FIRM</name>
<proteinExistence type="predicted"/>
<evidence type="ECO:0000259" key="1">
    <source>
        <dbReference type="Pfam" id="PF01208"/>
    </source>
</evidence>
<comment type="caution">
    <text evidence="2">The sequence shown here is derived from an EMBL/GenBank/DDBJ whole genome shotgun (WGS) entry which is preliminary data.</text>
</comment>
<dbReference type="PANTHER" id="PTHR47099">
    <property type="entry name" value="METHYLCOBAMIDE:COM METHYLTRANSFERASE MTBA"/>
    <property type="match status" value="1"/>
</dbReference>